<dbReference type="GO" id="GO:0004519">
    <property type="term" value="F:endonuclease activity"/>
    <property type="evidence" value="ECO:0007669"/>
    <property type="project" value="UniProtKB-KW"/>
</dbReference>
<dbReference type="GO" id="GO:0008270">
    <property type="term" value="F:zinc ion binding"/>
    <property type="evidence" value="ECO:0007669"/>
    <property type="project" value="UniProtKB-KW"/>
</dbReference>
<dbReference type="Proteomes" id="UP000749559">
    <property type="component" value="Unassembled WGS sequence"/>
</dbReference>
<comment type="similarity">
    <text evidence="2 14">Belongs to the ANKZF1/VMS1 family.</text>
</comment>
<dbReference type="EMBL" id="CAIIXF020000007">
    <property type="protein sequence ID" value="CAH1790093.1"/>
    <property type="molecule type" value="Genomic_DNA"/>
</dbReference>
<keyword evidence="7 14" id="KW-0255">Endonuclease</keyword>
<keyword evidence="8" id="KW-0863">Zinc-finger</keyword>
<keyword evidence="18" id="KW-1185">Reference proteome</keyword>
<dbReference type="Pfam" id="PF00023">
    <property type="entry name" value="Ank"/>
    <property type="match status" value="1"/>
</dbReference>
<dbReference type="PANTHER" id="PTHR16036">
    <property type="entry name" value="ANKYRIN REPEAT AND ZINC FINGER DOMAIN-CONTAINING PROTEIN 1"/>
    <property type="match status" value="1"/>
</dbReference>
<evidence type="ECO:0000313" key="17">
    <source>
        <dbReference type="EMBL" id="CAH1790093.1"/>
    </source>
</evidence>
<keyword evidence="6" id="KW-0677">Repeat</keyword>
<evidence type="ECO:0000256" key="11">
    <source>
        <dbReference type="ARBA" id="ARBA00023043"/>
    </source>
</evidence>
<keyword evidence="11 13" id="KW-0040">ANK repeat</keyword>
<feature type="region of interest" description="Disordered" evidence="15">
    <location>
        <begin position="119"/>
        <end position="142"/>
    </location>
</feature>
<evidence type="ECO:0000256" key="12">
    <source>
        <dbReference type="ARBA" id="ARBA00023054"/>
    </source>
</evidence>
<evidence type="ECO:0000256" key="9">
    <source>
        <dbReference type="ARBA" id="ARBA00022801"/>
    </source>
</evidence>
<evidence type="ECO:0000256" key="8">
    <source>
        <dbReference type="ARBA" id="ARBA00022771"/>
    </source>
</evidence>
<dbReference type="Pfam" id="PF18716">
    <property type="entry name" value="VATC"/>
    <property type="match status" value="1"/>
</dbReference>
<evidence type="ECO:0000313" key="18">
    <source>
        <dbReference type="Proteomes" id="UP000749559"/>
    </source>
</evidence>
<keyword evidence="4 14" id="KW-0540">Nuclease</keyword>
<dbReference type="SUPFAM" id="SSF48403">
    <property type="entry name" value="Ankyrin repeat"/>
    <property type="match status" value="1"/>
</dbReference>
<keyword evidence="12" id="KW-0175">Coiled coil</keyword>
<comment type="subcellular location">
    <subcellularLocation>
        <location evidence="1">Cytoplasm</location>
    </subcellularLocation>
</comment>
<evidence type="ECO:0000256" key="2">
    <source>
        <dbReference type="ARBA" id="ARBA00009262"/>
    </source>
</evidence>
<feature type="region of interest" description="Disordered" evidence="15">
    <location>
        <begin position="410"/>
        <end position="466"/>
    </location>
</feature>
<sequence>MGDNRVVFNHGIKFDILIGQNLKNGQDTTPRGIQADSVKAGETNKYDDEKEIIMDDFKEGEMVYAVSDKMSCSMCAVNFDTREEQVNHYKSDWHRFNLKQRIKGLVSVSEEMFENIAGDVSSISGSDSESDSEDDSTSMPPLILPQDTSKYLPADEALCTRHPKVFLRNQEGELMSVYRCIVHGKKDAPETQEDLLERVKQLPRQTRWAVFMAGGGHFAGAIFNKGDVIVHKTFHRYVVRAKRGTAQSARDSTGSAPKSSGASLRRYNENALKEEILQLIESWKAEIERCDFIFLRAPSWNKAFFFGGKQPPLDKSDSRLKMIPFPTRRATFSELKRVHSVLSSVEIYGKDTTVSDLLPSKLKPQVQPRAATVPHESENTTHAPDKSIDPSSSDEEGDTALVMHMEEISTLESLQEYSGTRPPRRRKKKKPKSDKHTVDDNGTKEMTAPEKENDDEQAQPALSDAQRKVQNQIFTACKMGDRIELEHLLGHGAAVEINPDVSSQISVDVHSLLNVTLGEQCNTFLHIVAKSGHKDCVELLMELGCDPSVRNKKGQVPYMLAFDKGTRNEFRKFMAKFPDKYDYHMSQIPAPLTEEMELEKKKRDNEKKKAQKKAKKERLKDIKAEEAVKRAEEAECNRFLRLTDREKRALAAERRFTNQVVQDGGAKPVLSRCWQCGLDITGKIPFEYSDYKFCTTKCLKEHRLSDKS</sequence>
<feature type="repeat" description="ANK" evidence="13">
    <location>
        <begin position="520"/>
        <end position="552"/>
    </location>
</feature>
<dbReference type="PROSITE" id="PS52044">
    <property type="entry name" value="VLRF1"/>
    <property type="match status" value="1"/>
</dbReference>
<keyword evidence="5" id="KW-0479">Metal-binding</keyword>
<feature type="compositionally biased region" description="Basic and acidic residues" evidence="15">
    <location>
        <begin position="375"/>
        <end position="388"/>
    </location>
</feature>
<evidence type="ECO:0000256" key="5">
    <source>
        <dbReference type="ARBA" id="ARBA00022723"/>
    </source>
</evidence>
<evidence type="ECO:0000256" key="1">
    <source>
        <dbReference type="ARBA" id="ARBA00004496"/>
    </source>
</evidence>
<feature type="region of interest" description="Disordered" evidence="15">
    <location>
        <begin position="594"/>
        <end position="616"/>
    </location>
</feature>
<dbReference type="GO" id="GO:0036503">
    <property type="term" value="P:ERAD pathway"/>
    <property type="evidence" value="ECO:0007669"/>
    <property type="project" value="TreeGrafter"/>
</dbReference>
<keyword evidence="10" id="KW-0862">Zinc</keyword>
<gene>
    <name evidence="17" type="ORF">OFUS_LOCUS15348</name>
</gene>
<feature type="compositionally biased region" description="Basic and acidic residues" evidence="15">
    <location>
        <begin position="434"/>
        <end position="451"/>
    </location>
</feature>
<dbReference type="InterPro" id="IPR036770">
    <property type="entry name" value="Ankyrin_rpt-contain_sf"/>
</dbReference>
<dbReference type="InterPro" id="IPR013087">
    <property type="entry name" value="Znf_C2H2_type"/>
</dbReference>
<dbReference type="PANTHER" id="PTHR16036:SF2">
    <property type="entry name" value="TRNA ENDONUCLEASE ANKZF1"/>
    <property type="match status" value="1"/>
</dbReference>
<evidence type="ECO:0000256" key="14">
    <source>
        <dbReference type="PROSITE-ProRule" id="PRU01389"/>
    </source>
</evidence>
<feature type="compositionally biased region" description="Basic and acidic residues" evidence="15">
    <location>
        <begin position="598"/>
        <end position="608"/>
    </location>
</feature>
<feature type="active site" evidence="14">
    <location>
        <position position="247"/>
    </location>
</feature>
<proteinExistence type="inferred from homology"/>
<dbReference type="InterPro" id="IPR041175">
    <property type="entry name" value="VLRF1/Vms1"/>
</dbReference>
<dbReference type="AlphaFoldDB" id="A0A8S4PA31"/>
<dbReference type="Gene3D" id="1.25.40.20">
    <property type="entry name" value="Ankyrin repeat-containing domain"/>
    <property type="match status" value="1"/>
</dbReference>
<feature type="domain" description="VLRF1" evidence="16">
    <location>
        <begin position="204"/>
        <end position="345"/>
    </location>
</feature>
<dbReference type="PROSITE" id="PS50088">
    <property type="entry name" value="ANK_REPEAT"/>
    <property type="match status" value="1"/>
</dbReference>
<dbReference type="InterPro" id="IPR041540">
    <property type="entry name" value="VATC"/>
</dbReference>
<evidence type="ECO:0000256" key="4">
    <source>
        <dbReference type="ARBA" id="ARBA00022722"/>
    </source>
</evidence>
<dbReference type="GO" id="GO:0005737">
    <property type="term" value="C:cytoplasm"/>
    <property type="evidence" value="ECO:0007669"/>
    <property type="project" value="UniProtKB-SubCell"/>
</dbReference>
<keyword evidence="3 14" id="KW-0963">Cytoplasm</keyword>
<protein>
    <recommendedName>
        <fullName evidence="16">VLRF1 domain-containing protein</fullName>
    </recommendedName>
</protein>
<evidence type="ECO:0000256" key="15">
    <source>
        <dbReference type="SAM" id="MobiDB-lite"/>
    </source>
</evidence>
<evidence type="ECO:0000256" key="7">
    <source>
        <dbReference type="ARBA" id="ARBA00022759"/>
    </source>
</evidence>
<dbReference type="Pfam" id="PF18826">
    <property type="entry name" value="bVLRF1"/>
    <property type="match status" value="1"/>
</dbReference>
<name>A0A8S4PA31_OWEFU</name>
<evidence type="ECO:0000256" key="13">
    <source>
        <dbReference type="PROSITE-ProRule" id="PRU00023"/>
    </source>
</evidence>
<comment type="caution">
    <text evidence="17">The sequence shown here is derived from an EMBL/GenBank/DDBJ whole genome shotgun (WGS) entry which is preliminary data.</text>
</comment>
<dbReference type="InterPro" id="IPR047139">
    <property type="entry name" value="ANKZ1/VMS1"/>
</dbReference>
<feature type="region of interest" description="Disordered" evidence="15">
    <location>
        <begin position="359"/>
        <end position="397"/>
    </location>
</feature>
<evidence type="ECO:0000256" key="10">
    <source>
        <dbReference type="ARBA" id="ARBA00022833"/>
    </source>
</evidence>
<dbReference type="PROSITE" id="PS00028">
    <property type="entry name" value="ZINC_FINGER_C2H2_1"/>
    <property type="match status" value="1"/>
</dbReference>
<organism evidence="17 18">
    <name type="scientific">Owenia fusiformis</name>
    <name type="common">Polychaete worm</name>
    <dbReference type="NCBI Taxonomy" id="6347"/>
    <lineage>
        <taxon>Eukaryota</taxon>
        <taxon>Metazoa</taxon>
        <taxon>Spiralia</taxon>
        <taxon>Lophotrochozoa</taxon>
        <taxon>Annelida</taxon>
        <taxon>Polychaeta</taxon>
        <taxon>Sedentaria</taxon>
        <taxon>Canalipalpata</taxon>
        <taxon>Sabellida</taxon>
        <taxon>Oweniida</taxon>
        <taxon>Oweniidae</taxon>
        <taxon>Owenia</taxon>
    </lineage>
</organism>
<keyword evidence="9 14" id="KW-0378">Hydrolase</keyword>
<feature type="compositionally biased region" description="Basic residues" evidence="15">
    <location>
        <begin position="422"/>
        <end position="433"/>
    </location>
</feature>
<comment type="domain">
    <text evidence="14">The VLRF1 domain mediates binding to the 60S ribosomal subunit.</text>
</comment>
<dbReference type="GO" id="GO:0016787">
    <property type="term" value="F:hydrolase activity"/>
    <property type="evidence" value="ECO:0007669"/>
    <property type="project" value="UniProtKB-KW"/>
</dbReference>
<dbReference type="InterPro" id="IPR002110">
    <property type="entry name" value="Ankyrin_rpt"/>
</dbReference>
<evidence type="ECO:0000256" key="6">
    <source>
        <dbReference type="ARBA" id="ARBA00022737"/>
    </source>
</evidence>
<dbReference type="SMART" id="SM00248">
    <property type="entry name" value="ANK"/>
    <property type="match status" value="2"/>
</dbReference>
<reference evidence="17" key="1">
    <citation type="submission" date="2022-03" db="EMBL/GenBank/DDBJ databases">
        <authorList>
            <person name="Martin C."/>
        </authorList>
    </citation>
    <scope>NUCLEOTIDE SEQUENCE</scope>
</reference>
<dbReference type="PROSITE" id="PS50297">
    <property type="entry name" value="ANK_REP_REGION"/>
    <property type="match status" value="1"/>
</dbReference>
<accession>A0A8S4PA31</accession>
<evidence type="ECO:0000256" key="3">
    <source>
        <dbReference type="ARBA" id="ARBA00022490"/>
    </source>
</evidence>
<evidence type="ECO:0000259" key="16">
    <source>
        <dbReference type="PROSITE" id="PS52044"/>
    </source>
</evidence>
<dbReference type="OrthoDB" id="429841at2759"/>